<gene>
    <name evidence="3" type="ORF">VP1G_05850</name>
</gene>
<organism evidence="3 4">
    <name type="scientific">Cytospora mali</name>
    <name type="common">Apple Valsa canker fungus</name>
    <name type="synonym">Valsa mali</name>
    <dbReference type="NCBI Taxonomy" id="578113"/>
    <lineage>
        <taxon>Eukaryota</taxon>
        <taxon>Fungi</taxon>
        <taxon>Dikarya</taxon>
        <taxon>Ascomycota</taxon>
        <taxon>Pezizomycotina</taxon>
        <taxon>Sordariomycetes</taxon>
        <taxon>Sordariomycetidae</taxon>
        <taxon>Diaporthales</taxon>
        <taxon>Cytosporaceae</taxon>
        <taxon>Cytospora</taxon>
    </lineage>
</organism>
<name>A0A194V3J3_CYTMA</name>
<feature type="region of interest" description="Disordered" evidence="1">
    <location>
        <begin position="230"/>
        <end position="275"/>
    </location>
</feature>
<proteinExistence type="predicted"/>
<feature type="domain" description="CCHC-type" evidence="2">
    <location>
        <begin position="129"/>
        <end position="145"/>
    </location>
</feature>
<dbReference type="SUPFAM" id="SSF57756">
    <property type="entry name" value="Retrovirus zinc finger-like domains"/>
    <property type="match status" value="1"/>
</dbReference>
<dbReference type="SMART" id="SM00343">
    <property type="entry name" value="ZnF_C2HC"/>
    <property type="match status" value="4"/>
</dbReference>
<accession>A0A194V3J3</accession>
<evidence type="ECO:0000313" key="3">
    <source>
        <dbReference type="EMBL" id="KUI58535.1"/>
    </source>
</evidence>
<reference evidence="4" key="1">
    <citation type="submission" date="2014-12" db="EMBL/GenBank/DDBJ databases">
        <title>Genome Sequence of Valsa Canker Pathogens Uncovers a Specific Adaption of Colonization on Woody Bark.</title>
        <authorList>
            <person name="Yin Z."/>
            <person name="Liu H."/>
            <person name="Gao X."/>
            <person name="Li Z."/>
            <person name="Song N."/>
            <person name="Ke X."/>
            <person name="Dai Q."/>
            <person name="Wu Y."/>
            <person name="Sun Y."/>
            <person name="Xu J.-R."/>
            <person name="Kang Z.K."/>
            <person name="Wang L."/>
            <person name="Huang L."/>
        </authorList>
    </citation>
    <scope>NUCLEOTIDE SEQUENCE [LARGE SCALE GENOMIC DNA]</scope>
    <source>
        <strain evidence="4">SXYL134</strain>
    </source>
</reference>
<dbReference type="GO" id="GO:0003676">
    <property type="term" value="F:nucleic acid binding"/>
    <property type="evidence" value="ECO:0007669"/>
    <property type="project" value="InterPro"/>
</dbReference>
<evidence type="ECO:0000256" key="1">
    <source>
        <dbReference type="SAM" id="MobiDB-lite"/>
    </source>
</evidence>
<feature type="compositionally biased region" description="Polar residues" evidence="1">
    <location>
        <begin position="49"/>
        <end position="61"/>
    </location>
</feature>
<feature type="region of interest" description="Disordered" evidence="1">
    <location>
        <begin position="1"/>
        <end position="35"/>
    </location>
</feature>
<dbReference type="EMBL" id="KN714715">
    <property type="protein sequence ID" value="KUI58535.1"/>
    <property type="molecule type" value="Genomic_DNA"/>
</dbReference>
<sequence>MTSASTEPAAVPSSRSVYPASSTAADSTTSAQGPADYCATDIRSMATSFKTNPTKYPQNKCSATSSGPGGPPSTATQTKATTSKYNVGFTPAISKATFMKQDTSSIDSATPNSSTEDSTTLKIAAYSVECSYCGKEGHSQDVCRKQKREVGCLKCGVKSHLEHQCGKTSGNQCLYCLRKGHSEDICFHLKRDMTLCFYCSKCGHAEHQCLKKRRDLGFETHFASIAPHSRNNIRNIPSSHRSSKFNSRSTESSGKGASPWNPFTRNPAPGNMDASHEHRQSVVHIGKTEKDIQDILAKVGLRSERLQVPPATARALTNKYILTPTNKVKPTFLEDKTTHLIFHQGPVNEFMAAHSQDGHASHRGGCMQDNMPASSTFDFVGAEPSECTDSIINSQRGLNALVATIFSKTSTSRRSTIYALQDAARTRRVQKPATTVDHEFMEFQRRLMMERREEAMRLRRAQNRVHG</sequence>
<feature type="compositionally biased region" description="Low complexity" evidence="1">
    <location>
        <begin position="20"/>
        <end position="31"/>
    </location>
</feature>
<feature type="compositionally biased region" description="Low complexity" evidence="1">
    <location>
        <begin position="62"/>
        <end position="79"/>
    </location>
</feature>
<feature type="region of interest" description="Disordered" evidence="1">
    <location>
        <begin position="49"/>
        <end position="79"/>
    </location>
</feature>
<evidence type="ECO:0000259" key="2">
    <source>
        <dbReference type="SMART" id="SM00343"/>
    </source>
</evidence>
<evidence type="ECO:0000313" key="4">
    <source>
        <dbReference type="Proteomes" id="UP000078576"/>
    </source>
</evidence>
<dbReference type="Proteomes" id="UP000078576">
    <property type="component" value="Unassembled WGS sequence"/>
</dbReference>
<feature type="domain" description="CCHC-type" evidence="2">
    <location>
        <begin position="151"/>
        <end position="167"/>
    </location>
</feature>
<dbReference type="AlphaFoldDB" id="A0A194V3J3"/>
<keyword evidence="4" id="KW-1185">Reference proteome</keyword>
<dbReference type="Gene3D" id="4.10.60.10">
    <property type="entry name" value="Zinc finger, CCHC-type"/>
    <property type="match status" value="1"/>
</dbReference>
<dbReference type="OrthoDB" id="5241145at2759"/>
<feature type="compositionally biased region" description="Low complexity" evidence="1">
    <location>
        <begin position="238"/>
        <end position="249"/>
    </location>
</feature>
<dbReference type="GO" id="GO:0008270">
    <property type="term" value="F:zinc ion binding"/>
    <property type="evidence" value="ECO:0007669"/>
    <property type="project" value="InterPro"/>
</dbReference>
<feature type="domain" description="CCHC-type" evidence="2">
    <location>
        <begin position="172"/>
        <end position="188"/>
    </location>
</feature>
<feature type="domain" description="CCHC-type" evidence="2">
    <location>
        <begin position="195"/>
        <end position="211"/>
    </location>
</feature>
<dbReference type="InterPro" id="IPR001878">
    <property type="entry name" value="Znf_CCHC"/>
</dbReference>
<protein>
    <recommendedName>
        <fullName evidence="2">CCHC-type domain-containing protein</fullName>
    </recommendedName>
</protein>
<dbReference type="InterPro" id="IPR036875">
    <property type="entry name" value="Znf_CCHC_sf"/>
</dbReference>